<dbReference type="Pfam" id="PF00270">
    <property type="entry name" value="DEAD"/>
    <property type="match status" value="1"/>
</dbReference>
<feature type="compositionally biased region" description="Polar residues" evidence="10">
    <location>
        <begin position="343"/>
        <end position="366"/>
    </location>
</feature>
<dbReference type="SMART" id="SM00847">
    <property type="entry name" value="HA2"/>
    <property type="match status" value="1"/>
</dbReference>
<feature type="domain" description="Helicase C-terminal" evidence="12">
    <location>
        <begin position="818"/>
        <end position="1000"/>
    </location>
</feature>
<accession>A9US44</accession>
<dbReference type="SMART" id="SM00487">
    <property type="entry name" value="DEXDc"/>
    <property type="match status" value="1"/>
</dbReference>
<protein>
    <recommendedName>
        <fullName evidence="1">RNA helicase</fullName>
        <ecNumber evidence="1">3.6.4.13</ecNumber>
    </recommendedName>
</protein>
<dbReference type="InterPro" id="IPR014001">
    <property type="entry name" value="Helicase_ATP-bd"/>
</dbReference>
<reference evidence="13 14" key="1">
    <citation type="journal article" date="2008" name="Nature">
        <title>The genome of the choanoflagellate Monosiga brevicollis and the origin of metazoans.</title>
        <authorList>
            <consortium name="JGI Sequencing"/>
            <person name="King N."/>
            <person name="Westbrook M.J."/>
            <person name="Young S.L."/>
            <person name="Kuo A."/>
            <person name="Abedin M."/>
            <person name="Chapman J."/>
            <person name="Fairclough S."/>
            <person name="Hellsten U."/>
            <person name="Isogai Y."/>
            <person name="Letunic I."/>
            <person name="Marr M."/>
            <person name="Pincus D."/>
            <person name="Putnam N."/>
            <person name="Rokas A."/>
            <person name="Wright K.J."/>
            <person name="Zuzow R."/>
            <person name="Dirks W."/>
            <person name="Good M."/>
            <person name="Goodstein D."/>
            <person name="Lemons D."/>
            <person name="Li W."/>
            <person name="Lyons J.B."/>
            <person name="Morris A."/>
            <person name="Nichols S."/>
            <person name="Richter D.J."/>
            <person name="Salamov A."/>
            <person name="Bork P."/>
            <person name="Lim W.A."/>
            <person name="Manning G."/>
            <person name="Miller W.T."/>
            <person name="McGinnis W."/>
            <person name="Shapiro H."/>
            <person name="Tjian R."/>
            <person name="Grigoriev I.V."/>
            <person name="Rokhsar D."/>
        </authorList>
    </citation>
    <scope>NUCLEOTIDE SEQUENCE [LARGE SCALE GENOMIC DNA]</scope>
    <source>
        <strain evidence="14">MX1 / ATCC 50154</strain>
    </source>
</reference>
<evidence type="ECO:0000256" key="7">
    <source>
        <dbReference type="ARBA" id="ARBA00023187"/>
    </source>
</evidence>
<dbReference type="PROSITE" id="PS00690">
    <property type="entry name" value="DEAH_ATP_HELICASE"/>
    <property type="match status" value="1"/>
</dbReference>
<dbReference type="KEGG" id="mbr:MONBRDRAFT_19544"/>
<dbReference type="OMA" id="HFARTKT"/>
<keyword evidence="3" id="KW-0547">Nucleotide-binding</keyword>
<dbReference type="FunFam" id="3.40.50.300:FF:000615">
    <property type="entry name" value="pre-mRNA-splicing factor ATP-dependent RNA helicase DEAH7"/>
    <property type="match status" value="1"/>
</dbReference>
<evidence type="ECO:0000256" key="10">
    <source>
        <dbReference type="SAM" id="MobiDB-lite"/>
    </source>
</evidence>
<keyword evidence="5" id="KW-0347">Helicase</keyword>
<dbReference type="eggNOG" id="KOG0924">
    <property type="taxonomic scope" value="Eukaryota"/>
</dbReference>
<dbReference type="SMART" id="SM00490">
    <property type="entry name" value="HELICc"/>
    <property type="match status" value="1"/>
</dbReference>
<evidence type="ECO:0000259" key="11">
    <source>
        <dbReference type="PROSITE" id="PS51192"/>
    </source>
</evidence>
<dbReference type="EMBL" id="CH991544">
    <property type="protein sequence ID" value="EDQ91715.1"/>
    <property type="molecule type" value="Genomic_DNA"/>
</dbReference>
<dbReference type="PROSITE" id="PS51194">
    <property type="entry name" value="HELICASE_CTER"/>
    <property type="match status" value="1"/>
</dbReference>
<dbReference type="FunFam" id="3.40.50.300:FF:000007">
    <property type="entry name" value="Pre-mRNA-splicing factor ATP-dependent RNA helicase"/>
    <property type="match status" value="1"/>
</dbReference>
<dbReference type="GO" id="GO:0016787">
    <property type="term" value="F:hydrolase activity"/>
    <property type="evidence" value="ECO:0007669"/>
    <property type="project" value="UniProtKB-KW"/>
</dbReference>
<evidence type="ECO:0000256" key="4">
    <source>
        <dbReference type="ARBA" id="ARBA00022801"/>
    </source>
</evidence>
<dbReference type="Pfam" id="PF04408">
    <property type="entry name" value="WHD_HA2"/>
    <property type="match status" value="1"/>
</dbReference>
<evidence type="ECO:0000259" key="12">
    <source>
        <dbReference type="PROSITE" id="PS51194"/>
    </source>
</evidence>
<dbReference type="InterPro" id="IPR002464">
    <property type="entry name" value="DNA/RNA_helicase_DEAH_CS"/>
</dbReference>
<feature type="region of interest" description="Disordered" evidence="10">
    <location>
        <begin position="1279"/>
        <end position="1322"/>
    </location>
</feature>
<feature type="compositionally biased region" description="Basic and acidic residues" evidence="10">
    <location>
        <begin position="218"/>
        <end position="315"/>
    </location>
</feature>
<evidence type="ECO:0000256" key="5">
    <source>
        <dbReference type="ARBA" id="ARBA00022806"/>
    </source>
</evidence>
<comment type="catalytic activity">
    <reaction evidence="9">
        <text>ATP + H2O = ADP + phosphate + H(+)</text>
        <dbReference type="Rhea" id="RHEA:13065"/>
        <dbReference type="ChEBI" id="CHEBI:15377"/>
        <dbReference type="ChEBI" id="CHEBI:15378"/>
        <dbReference type="ChEBI" id="CHEBI:30616"/>
        <dbReference type="ChEBI" id="CHEBI:43474"/>
        <dbReference type="ChEBI" id="CHEBI:456216"/>
        <dbReference type="EC" id="3.6.4.13"/>
    </reaction>
</comment>
<evidence type="ECO:0000313" key="13">
    <source>
        <dbReference type="EMBL" id="EDQ91715.1"/>
    </source>
</evidence>
<dbReference type="RefSeq" id="XP_001743001.1">
    <property type="nucleotide sequence ID" value="XM_001742949.1"/>
</dbReference>
<dbReference type="SUPFAM" id="SSF52540">
    <property type="entry name" value="P-loop containing nucleoside triphosphate hydrolases"/>
    <property type="match status" value="1"/>
</dbReference>
<sequence length="1322" mass="149638">MADDLFLEEVAVKISAALNLSLNNRGLARQVVDAGRAAPSLERFVKTCSAFGRFESQLLEDLYCRIKTVKGSSAAAGAGGAAPEHAQQLPASEPEQGGLFVRRPRNIKPAEGAEDLVFRPPKSVLGLDRLAAAKRRQKAEQEKNAEGAESKRSKPTSGVHLGWEAEEEAEPVGSAATRPSQDGDDIKLKSRSSRPKAGRRRHPGEATPSEGAGLATPLREELHQRHRDQRFGADRPRDDRRHNDRDEHWSRYDDRRGRDRRPYDDRRSRDERDRRYDDQGREGRRDAGSWERRGSHEHERERSRDDRTPRSDRRLQTPGRRYSSDSHVRISRGRRRTTGGSTPASMYRSTPISTPSYKRNSWNQSESQKHGDRVYREDDHERPDFANEEEEAAWKHEQDQIERHWYYEDGHDDDFDPFAGMADYAAKKEQQLQLAKPVERINAFKRQRNADQDRWEQNRMLTSGAVQRVGPMDDDEDDDVGKVHLLVHHLVPPFLDGRITFSKQPEPVYPVRDPASDIAVLAKKGSMLVRREREKQDAVKGQKKEWELAGTALGKIMGVKDKSDDPADQEPEDHAAGSKFAEHMKEDDKEDNATSHFARTKTIKEQRQYLPIYAVRQELLNIIRDNQVIIIVGQTGSGKTTQMTQYLYEAGYGDFGTIGCTQPRRVAAMSVAKRVSEEMGVELGKQVGYSIRFEDVTSRETVIKYMTDGILLRESLNEGDLDQYSAIIMDEAHERSLNTDVLFGLLRDVVARCGTAAPRCVRPSHSRVPRCIRRRDLKLIVTSATMDSTKFATFFGNVPVFNIPGRTFPVEVFFAKNPVDDYVEAAIKQAVQIHLQPHPGDMLIFMTGQADIEATCSVLAERLEALGEDVPPLSILPIYSQLPSDLQAKIFKKSDVRKCIVATNIAETSLTVDGIMHVIDSGFCKLKCYNPKIGIDDLQIYPISQANANQRSGRAGRTGPGNAYRLYTEAIYKNELLPLTVPEIQRTNLANVVLLLKSLGVENLMDFHFMDPPPQETILNSMYNLWILGALDNTGALTPLGRQMVEFPLDPAQSKMLIVSADLECSSEILTIVSMLSVDKHFFRPPGREEESDLKREKFAVPESDHLTLLNTYQQWKSNNYSSSWASEHFIHAKSMRKVREIRMQLMDIMKSQKVPVISSGTSWDAVRKCICSAYFHHAARLKGIGEYVNARTGMPAHLHPTSSLYGMGINPDWVCYHDLVMTTKEYMQFVTAVDPLWLAELGNIFFSVKDSAEARLRRKKENDQESKHMEQEMTEALNAMRARDASREQERKALSRSIRIATPGSRREPGTPRSTPRRFGL</sequence>
<dbReference type="STRING" id="81824.A9US44"/>
<dbReference type="InterPro" id="IPR011709">
    <property type="entry name" value="DEAD-box_helicase_OB_fold"/>
</dbReference>
<dbReference type="InParanoid" id="A9US44"/>
<dbReference type="GO" id="GO:0005681">
    <property type="term" value="C:spliceosomal complex"/>
    <property type="evidence" value="ECO:0000318"/>
    <property type="project" value="GO_Central"/>
</dbReference>
<evidence type="ECO:0000313" key="14">
    <source>
        <dbReference type="Proteomes" id="UP000001357"/>
    </source>
</evidence>
<dbReference type="CDD" id="cd18791">
    <property type="entry name" value="SF2_C_RHA"/>
    <property type="match status" value="1"/>
</dbReference>
<evidence type="ECO:0000256" key="1">
    <source>
        <dbReference type="ARBA" id="ARBA00012552"/>
    </source>
</evidence>
<dbReference type="InterPro" id="IPR007502">
    <property type="entry name" value="Helicase-assoc_dom"/>
</dbReference>
<dbReference type="InterPro" id="IPR011545">
    <property type="entry name" value="DEAD/DEAH_box_helicase_dom"/>
</dbReference>
<keyword evidence="4" id="KW-0378">Hydrolase</keyword>
<dbReference type="PANTHER" id="PTHR18934">
    <property type="entry name" value="ATP-DEPENDENT RNA HELICASE"/>
    <property type="match status" value="1"/>
</dbReference>
<evidence type="ECO:0000256" key="9">
    <source>
        <dbReference type="ARBA" id="ARBA00047984"/>
    </source>
</evidence>
<dbReference type="FunFam" id="1.20.120.1080:FF:000001">
    <property type="entry name" value="Pre-mRNA-splicing factor ATP-dependent RNA helicase"/>
    <property type="match status" value="1"/>
</dbReference>
<evidence type="ECO:0000256" key="8">
    <source>
        <dbReference type="ARBA" id="ARBA00038040"/>
    </source>
</evidence>
<keyword evidence="14" id="KW-1185">Reference proteome</keyword>
<keyword evidence="6" id="KW-0067">ATP-binding</keyword>
<keyword evidence="2" id="KW-0507">mRNA processing</keyword>
<dbReference type="PROSITE" id="PS51192">
    <property type="entry name" value="HELICASE_ATP_BIND_1"/>
    <property type="match status" value="1"/>
</dbReference>
<dbReference type="Pfam" id="PF07717">
    <property type="entry name" value="OB_NTP_bind"/>
    <property type="match status" value="1"/>
</dbReference>
<proteinExistence type="inferred from homology"/>
<dbReference type="GeneID" id="5888779"/>
<dbReference type="GO" id="GO:0005524">
    <property type="term" value="F:ATP binding"/>
    <property type="evidence" value="ECO:0007669"/>
    <property type="project" value="UniProtKB-KW"/>
</dbReference>
<dbReference type="InterPro" id="IPR027417">
    <property type="entry name" value="P-loop_NTPase"/>
</dbReference>
<dbReference type="GO" id="GO:0034458">
    <property type="term" value="F:3'-5' RNA helicase activity"/>
    <property type="evidence" value="ECO:0000318"/>
    <property type="project" value="GO_Central"/>
</dbReference>
<gene>
    <name evidence="13" type="ORF">MONBRDRAFT_19544</name>
</gene>
<dbReference type="InterPro" id="IPR048333">
    <property type="entry name" value="HA2_WH"/>
</dbReference>
<feature type="domain" description="Helicase ATP-binding" evidence="11">
    <location>
        <begin position="620"/>
        <end position="804"/>
    </location>
</feature>
<dbReference type="Proteomes" id="UP000001357">
    <property type="component" value="Unassembled WGS sequence"/>
</dbReference>
<feature type="compositionally biased region" description="Basic and acidic residues" evidence="10">
    <location>
        <begin position="1282"/>
        <end position="1294"/>
    </location>
</feature>
<evidence type="ECO:0000256" key="6">
    <source>
        <dbReference type="ARBA" id="ARBA00022840"/>
    </source>
</evidence>
<dbReference type="InterPro" id="IPR001650">
    <property type="entry name" value="Helicase_C-like"/>
</dbReference>
<dbReference type="GO" id="GO:0003723">
    <property type="term" value="F:RNA binding"/>
    <property type="evidence" value="ECO:0000318"/>
    <property type="project" value="GO_Central"/>
</dbReference>
<dbReference type="GO" id="GO:0000398">
    <property type="term" value="P:mRNA splicing, via spliceosome"/>
    <property type="evidence" value="ECO:0000318"/>
    <property type="project" value="GO_Central"/>
</dbReference>
<feature type="region of interest" description="Disordered" evidence="10">
    <location>
        <begin position="133"/>
        <end position="378"/>
    </location>
</feature>
<dbReference type="EC" id="3.6.4.13" evidence="1"/>
<evidence type="ECO:0000256" key="2">
    <source>
        <dbReference type="ARBA" id="ARBA00022664"/>
    </source>
</evidence>
<dbReference type="Pfam" id="PF21010">
    <property type="entry name" value="HA2_C"/>
    <property type="match status" value="1"/>
</dbReference>
<keyword evidence="7" id="KW-0508">mRNA splicing</keyword>
<dbReference type="FunCoup" id="A9US44">
    <property type="interactions" value="1408"/>
</dbReference>
<dbReference type="PANTHER" id="PTHR18934:SF91">
    <property type="entry name" value="PRE-MRNA-SPLICING FACTOR ATP-DEPENDENT RNA HELICASE PRP16"/>
    <property type="match status" value="1"/>
</dbReference>
<dbReference type="Gene3D" id="1.20.120.1080">
    <property type="match status" value="1"/>
</dbReference>
<dbReference type="Gene3D" id="3.40.50.300">
    <property type="entry name" value="P-loop containing nucleotide triphosphate hydrolases"/>
    <property type="match status" value="2"/>
</dbReference>
<name>A9US44_MONBE</name>
<feature type="region of interest" description="Disordered" evidence="10">
    <location>
        <begin position="74"/>
        <end position="98"/>
    </location>
</feature>
<dbReference type="Pfam" id="PF00271">
    <property type="entry name" value="Helicase_C"/>
    <property type="match status" value="1"/>
</dbReference>
<feature type="region of interest" description="Disordered" evidence="10">
    <location>
        <begin position="557"/>
        <end position="576"/>
    </location>
</feature>
<comment type="similarity">
    <text evidence="8">Belongs to the DEAD box helicase family. DEAH subfamily. PRP16 sub-subfamily.</text>
</comment>
<feature type="compositionally biased region" description="Basic and acidic residues" evidence="10">
    <location>
        <begin position="138"/>
        <end position="152"/>
    </location>
</feature>
<organism evidence="13 14">
    <name type="scientific">Monosiga brevicollis</name>
    <name type="common">Choanoflagellate</name>
    <dbReference type="NCBI Taxonomy" id="81824"/>
    <lineage>
        <taxon>Eukaryota</taxon>
        <taxon>Choanoflagellata</taxon>
        <taxon>Craspedida</taxon>
        <taxon>Salpingoecidae</taxon>
        <taxon>Monosiga</taxon>
    </lineage>
</organism>
<feature type="compositionally biased region" description="Basic and acidic residues" evidence="10">
    <location>
        <begin position="367"/>
        <end position="378"/>
    </location>
</feature>
<feature type="compositionally biased region" description="Basic residues" evidence="10">
    <location>
        <begin position="189"/>
        <end position="202"/>
    </location>
</feature>
<evidence type="ECO:0000256" key="3">
    <source>
        <dbReference type="ARBA" id="ARBA00022741"/>
    </source>
</evidence>